<dbReference type="CDD" id="cd21437">
    <property type="entry name" value="zf-HIT_ZNHIT1_like"/>
    <property type="match status" value="1"/>
</dbReference>
<dbReference type="RefSeq" id="XP_024663508.1">
    <property type="nucleotide sequence ID" value="XM_024807740.1"/>
</dbReference>
<dbReference type="PANTHER" id="PTHR13093">
    <property type="entry name" value="ZINC FINGER HIT DOMAIN CONTAINING PROTEIN 1"/>
    <property type="match status" value="1"/>
</dbReference>
<dbReference type="PROSITE" id="PS51083">
    <property type="entry name" value="ZF_HIT"/>
    <property type="match status" value="1"/>
</dbReference>
<dbReference type="Proteomes" id="UP000238350">
    <property type="component" value="Unassembled WGS sequence"/>
</dbReference>
<dbReference type="GO" id="GO:0008270">
    <property type="term" value="F:zinc ion binding"/>
    <property type="evidence" value="ECO:0007669"/>
    <property type="project" value="UniProtKB-UniRule"/>
</dbReference>
<proteinExistence type="predicted"/>
<evidence type="ECO:0000256" key="1">
    <source>
        <dbReference type="ARBA" id="ARBA00022723"/>
    </source>
</evidence>
<name>A0A2T0FEY8_9ASCO</name>
<accession>A0A2T0FEY8</accession>
<evidence type="ECO:0000256" key="3">
    <source>
        <dbReference type="ARBA" id="ARBA00022833"/>
    </source>
</evidence>
<keyword evidence="7" id="KW-1185">Reference proteome</keyword>
<dbReference type="AlphaFoldDB" id="A0A2T0FEY8"/>
<comment type="caution">
    <text evidence="6">The sequence shown here is derived from an EMBL/GenBank/DDBJ whole genome shotgun (WGS) entry which is preliminary data.</text>
</comment>
<dbReference type="STRING" id="45607.A0A2T0FEY8"/>
<dbReference type="GO" id="GO:0005634">
    <property type="term" value="C:nucleus"/>
    <property type="evidence" value="ECO:0007669"/>
    <property type="project" value="UniProtKB-ARBA"/>
</dbReference>
<keyword evidence="2 4" id="KW-0863">Zinc-finger</keyword>
<evidence type="ECO:0000313" key="6">
    <source>
        <dbReference type="EMBL" id="PRT53562.1"/>
    </source>
</evidence>
<dbReference type="InterPro" id="IPR039723">
    <property type="entry name" value="Vps71/ZNHIT1"/>
</dbReference>
<dbReference type="OrthoDB" id="74807at2759"/>
<evidence type="ECO:0000256" key="2">
    <source>
        <dbReference type="ARBA" id="ARBA00022771"/>
    </source>
</evidence>
<evidence type="ECO:0000313" key="7">
    <source>
        <dbReference type="Proteomes" id="UP000238350"/>
    </source>
</evidence>
<dbReference type="GO" id="GO:0006338">
    <property type="term" value="P:chromatin remodeling"/>
    <property type="evidence" value="ECO:0007669"/>
    <property type="project" value="InterPro"/>
</dbReference>
<dbReference type="Pfam" id="PF04438">
    <property type="entry name" value="zf-HIT"/>
    <property type="match status" value="1"/>
</dbReference>
<protein>
    <submittedName>
        <fullName evidence="6">SWR1 complex subunit vps71</fullName>
    </submittedName>
</protein>
<dbReference type="GeneID" id="36514931"/>
<keyword evidence="1" id="KW-0479">Metal-binding</keyword>
<keyword evidence="3" id="KW-0862">Zinc</keyword>
<evidence type="ECO:0000256" key="4">
    <source>
        <dbReference type="PROSITE-ProRule" id="PRU00453"/>
    </source>
</evidence>
<gene>
    <name evidence="6" type="ORF">B9G98_01182</name>
</gene>
<organism evidence="6 7">
    <name type="scientific">Wickerhamiella sorbophila</name>
    <dbReference type="NCBI Taxonomy" id="45607"/>
    <lineage>
        <taxon>Eukaryota</taxon>
        <taxon>Fungi</taxon>
        <taxon>Dikarya</taxon>
        <taxon>Ascomycota</taxon>
        <taxon>Saccharomycotina</taxon>
        <taxon>Dipodascomycetes</taxon>
        <taxon>Dipodascales</taxon>
        <taxon>Trichomonascaceae</taxon>
        <taxon>Wickerhamiella</taxon>
    </lineage>
</organism>
<dbReference type="InterPro" id="IPR007529">
    <property type="entry name" value="Znf_HIT"/>
</dbReference>
<evidence type="ECO:0000259" key="5">
    <source>
        <dbReference type="PROSITE" id="PS51083"/>
    </source>
</evidence>
<reference evidence="6 7" key="1">
    <citation type="submission" date="2017-04" db="EMBL/GenBank/DDBJ databases">
        <title>Genome sequencing of [Candida] sorbophila.</title>
        <authorList>
            <person name="Ahn J.O."/>
        </authorList>
    </citation>
    <scope>NUCLEOTIDE SEQUENCE [LARGE SCALE GENOMIC DNA]</scope>
    <source>
        <strain evidence="6 7">DS02</strain>
    </source>
</reference>
<dbReference type="EMBL" id="NDIQ01000001">
    <property type="protein sequence ID" value="PRT53562.1"/>
    <property type="molecule type" value="Genomic_DNA"/>
</dbReference>
<feature type="domain" description="HIT-type" evidence="5">
    <location>
        <begin position="116"/>
        <end position="148"/>
    </location>
</feature>
<sequence length="150" mass="16508">MKIDASADLTGAPLHRAGAKTAVIGARTVDAAKVSQQRARKRRINELMNENFRDVKIEIPPAYLKGGPKAGKTVNSRRILASRRTLANHLDDDQSATQKFLSMAARPSPYPSRPKCSICGYFSNAVCIRCGARYCSLACMNVHTETRCQR</sequence>